<name>A0A3N0VAJ4_9GAMM</name>
<accession>A0A3N0VAJ4</accession>
<keyword evidence="1" id="KW-0472">Membrane</keyword>
<dbReference type="AlphaFoldDB" id="A0A3N0VAJ4"/>
<protein>
    <submittedName>
        <fullName evidence="2">DUF4345 domain-containing protein</fullName>
    </submittedName>
</protein>
<keyword evidence="1" id="KW-1133">Transmembrane helix</keyword>
<evidence type="ECO:0000256" key="1">
    <source>
        <dbReference type="SAM" id="Phobius"/>
    </source>
</evidence>
<feature type="transmembrane region" description="Helical" evidence="1">
    <location>
        <begin position="45"/>
        <end position="65"/>
    </location>
</feature>
<dbReference type="RefSeq" id="WP_123211969.1">
    <property type="nucleotide sequence ID" value="NZ_RJVO01000004.1"/>
</dbReference>
<comment type="caution">
    <text evidence="2">The sequence shown here is derived from an EMBL/GenBank/DDBJ whole genome shotgun (WGS) entry which is preliminary data.</text>
</comment>
<organism evidence="2 3">
    <name type="scientific">Stagnimonas aquatica</name>
    <dbReference type="NCBI Taxonomy" id="2689987"/>
    <lineage>
        <taxon>Bacteria</taxon>
        <taxon>Pseudomonadati</taxon>
        <taxon>Pseudomonadota</taxon>
        <taxon>Gammaproteobacteria</taxon>
        <taxon>Nevskiales</taxon>
        <taxon>Nevskiaceae</taxon>
        <taxon>Stagnimonas</taxon>
    </lineage>
</organism>
<reference evidence="2 3" key="1">
    <citation type="submission" date="2018-10" db="EMBL/GenBank/DDBJ databases">
        <authorList>
            <person name="Chen W.-M."/>
        </authorList>
    </citation>
    <scope>NUCLEOTIDE SEQUENCE [LARGE SCALE GENOMIC DNA]</scope>
    <source>
        <strain evidence="2 3">THS-13</strain>
    </source>
</reference>
<feature type="transmembrane region" description="Helical" evidence="1">
    <location>
        <begin position="71"/>
        <end position="89"/>
    </location>
</feature>
<feature type="transmembrane region" description="Helical" evidence="1">
    <location>
        <begin position="6"/>
        <end position="24"/>
    </location>
</feature>
<evidence type="ECO:0000313" key="2">
    <source>
        <dbReference type="EMBL" id="ROH89672.1"/>
    </source>
</evidence>
<keyword evidence="1" id="KW-0812">Transmembrane</keyword>
<feature type="transmembrane region" description="Helical" evidence="1">
    <location>
        <begin position="101"/>
        <end position="121"/>
    </location>
</feature>
<dbReference type="Proteomes" id="UP000282106">
    <property type="component" value="Unassembled WGS sequence"/>
</dbReference>
<evidence type="ECO:0000313" key="3">
    <source>
        <dbReference type="Proteomes" id="UP000282106"/>
    </source>
</evidence>
<gene>
    <name evidence="2" type="ORF">ED208_11155</name>
</gene>
<sequence>MTAAYLWINAGLYLLFAIWCAARPQQTSRALGYEQLSPAGRGEYLSIYGGLELGLAAIFAALAWRPDLHNLGLWLGVLLYGGIVPFRAYSLWCYRIRDRTVLGLALGELLFLLLPLGLLAASG</sequence>
<proteinExistence type="predicted"/>
<keyword evidence="3" id="KW-1185">Reference proteome</keyword>
<dbReference type="InParanoid" id="A0A3N0VAJ4"/>
<dbReference type="EMBL" id="RJVO01000004">
    <property type="protein sequence ID" value="ROH89672.1"/>
    <property type="molecule type" value="Genomic_DNA"/>
</dbReference>